<dbReference type="PROSITE" id="PS50949">
    <property type="entry name" value="HTH_GNTR"/>
    <property type="match status" value="1"/>
</dbReference>
<dbReference type="InterPro" id="IPR008920">
    <property type="entry name" value="TF_FadR/GntR_C"/>
</dbReference>
<name>A0A5R9J8J4_9PROT</name>
<accession>A0A5R9J8J4</accession>
<dbReference type="EMBL" id="VCDI01000016">
    <property type="protein sequence ID" value="TLU70528.1"/>
    <property type="molecule type" value="Genomic_DNA"/>
</dbReference>
<dbReference type="GO" id="GO:0003677">
    <property type="term" value="F:DNA binding"/>
    <property type="evidence" value="ECO:0007669"/>
    <property type="project" value="UniProtKB-KW"/>
</dbReference>
<comment type="caution">
    <text evidence="5">The sequence shown here is derived from an EMBL/GenBank/DDBJ whole genome shotgun (WGS) entry which is preliminary data.</text>
</comment>
<dbReference type="OrthoDB" id="8638122at2"/>
<evidence type="ECO:0000313" key="6">
    <source>
        <dbReference type="Proteomes" id="UP000305654"/>
    </source>
</evidence>
<dbReference type="PANTHER" id="PTHR43537:SF24">
    <property type="entry name" value="GLUCONATE OPERON TRANSCRIPTIONAL REPRESSOR"/>
    <property type="match status" value="1"/>
</dbReference>
<dbReference type="PANTHER" id="PTHR43537">
    <property type="entry name" value="TRANSCRIPTIONAL REGULATOR, GNTR FAMILY"/>
    <property type="match status" value="1"/>
</dbReference>
<sequence>MPAKVVLPRVVLADQLTDLLEERILDRVYEPGEHLNIDGLKREFDVSSSPVREALTRLTGAGLVVSVSFAGFSVAPLPTRAWFEQLRDYRIVTEGWAAGVVARERPAASIGRMAVALKRMSTQTIGRKARDFRSASRSDEAFHQAMLEGSGNGLLTNSVRALRPHLQHARLFDRVPQDIRPVVKEHSTLLDAINAGDAIAASTALRDHLVASWERYAAWSGPT</sequence>
<dbReference type="Proteomes" id="UP000305654">
    <property type="component" value="Unassembled WGS sequence"/>
</dbReference>
<evidence type="ECO:0000256" key="2">
    <source>
        <dbReference type="ARBA" id="ARBA00023125"/>
    </source>
</evidence>
<dbReference type="SMART" id="SM00345">
    <property type="entry name" value="HTH_GNTR"/>
    <property type="match status" value="1"/>
</dbReference>
<evidence type="ECO:0000259" key="4">
    <source>
        <dbReference type="PROSITE" id="PS50949"/>
    </source>
</evidence>
<feature type="domain" description="HTH gntR-type" evidence="4">
    <location>
        <begin position="10"/>
        <end position="77"/>
    </location>
</feature>
<dbReference type="Gene3D" id="1.10.10.10">
    <property type="entry name" value="Winged helix-like DNA-binding domain superfamily/Winged helix DNA-binding domain"/>
    <property type="match status" value="1"/>
</dbReference>
<evidence type="ECO:0000313" key="5">
    <source>
        <dbReference type="EMBL" id="TLU70528.1"/>
    </source>
</evidence>
<dbReference type="Gene3D" id="1.20.120.530">
    <property type="entry name" value="GntR ligand-binding domain-like"/>
    <property type="match status" value="1"/>
</dbReference>
<dbReference type="SUPFAM" id="SSF46785">
    <property type="entry name" value="Winged helix' DNA-binding domain"/>
    <property type="match status" value="1"/>
</dbReference>
<evidence type="ECO:0000256" key="1">
    <source>
        <dbReference type="ARBA" id="ARBA00023015"/>
    </source>
</evidence>
<dbReference type="SMART" id="SM00895">
    <property type="entry name" value="FCD"/>
    <property type="match status" value="1"/>
</dbReference>
<dbReference type="AlphaFoldDB" id="A0A5R9J8J4"/>
<dbReference type="InterPro" id="IPR011711">
    <property type="entry name" value="GntR_C"/>
</dbReference>
<dbReference type="Pfam" id="PF07729">
    <property type="entry name" value="FCD"/>
    <property type="match status" value="1"/>
</dbReference>
<dbReference type="SUPFAM" id="SSF48008">
    <property type="entry name" value="GntR ligand-binding domain-like"/>
    <property type="match status" value="1"/>
</dbReference>
<dbReference type="GO" id="GO:0003700">
    <property type="term" value="F:DNA-binding transcription factor activity"/>
    <property type="evidence" value="ECO:0007669"/>
    <property type="project" value="InterPro"/>
</dbReference>
<proteinExistence type="predicted"/>
<dbReference type="InterPro" id="IPR000524">
    <property type="entry name" value="Tscrpt_reg_HTH_GntR"/>
</dbReference>
<protein>
    <submittedName>
        <fullName evidence="5">GntR family transcriptional regulator</fullName>
    </submittedName>
</protein>
<dbReference type="Pfam" id="PF00392">
    <property type="entry name" value="GntR"/>
    <property type="match status" value="1"/>
</dbReference>
<evidence type="ECO:0000256" key="3">
    <source>
        <dbReference type="ARBA" id="ARBA00023163"/>
    </source>
</evidence>
<reference evidence="5 6" key="1">
    <citation type="submission" date="2019-05" db="EMBL/GenBank/DDBJ databases">
        <authorList>
            <person name="Pankratov T."/>
            <person name="Grouzdev D."/>
        </authorList>
    </citation>
    <scope>NUCLEOTIDE SEQUENCE [LARGE SCALE GENOMIC DNA]</scope>
    <source>
        <strain evidence="5 6">KEBCLARHB70R</strain>
    </source>
</reference>
<keyword evidence="2" id="KW-0238">DNA-binding</keyword>
<keyword evidence="3" id="KW-0804">Transcription</keyword>
<organism evidence="5 6">
    <name type="scientific">Lichenicoccus roseus</name>
    <dbReference type="NCBI Taxonomy" id="2683649"/>
    <lineage>
        <taxon>Bacteria</taxon>
        <taxon>Pseudomonadati</taxon>
        <taxon>Pseudomonadota</taxon>
        <taxon>Alphaproteobacteria</taxon>
        <taxon>Acetobacterales</taxon>
        <taxon>Acetobacteraceae</taxon>
        <taxon>Lichenicoccus</taxon>
    </lineage>
</organism>
<dbReference type="InterPro" id="IPR036388">
    <property type="entry name" value="WH-like_DNA-bd_sf"/>
</dbReference>
<keyword evidence="1" id="KW-0805">Transcription regulation</keyword>
<gene>
    <name evidence="5" type="ORF">FE263_21630</name>
</gene>
<keyword evidence="6" id="KW-1185">Reference proteome</keyword>
<dbReference type="InterPro" id="IPR036390">
    <property type="entry name" value="WH_DNA-bd_sf"/>
</dbReference>